<dbReference type="EMBL" id="RKHR01000003">
    <property type="protein sequence ID" value="ROS04984.1"/>
    <property type="molecule type" value="Genomic_DNA"/>
</dbReference>
<sequence length="434" mass="48926">MRNPIQTTLFLSGLCSTLWGCGSLTEQQQPNEAGKNIADTTTYNITLSADNPYAARVTADTSTLTSFELQPPRSNQRVENKLHPTFYCDDKPIALGTQPRTVSCKQLRWSIFFKPRPELGVNPAAQQNIVSATSSPWWLITEWDSLPRIANVKGTQVCATFGKEQHCKPFPTTDQPPLFMSVGNQLKEYSLGTLDVTLYSELEKEKADELMHKFVEISQYLYEVFPSNDSPSDNDNSWELTWLTKEKSSGHYGGAAGYHSFMANYLQENGQPTAESDAILLRISAHESVHVISRLKLPGWAEESLPQYYAFKALNKLSVDDMTALQFWQQTKEKTPHSQDSLYQAEQQIEENHDMSYFPLVYGKGAAFWNEVDNALQRNGEDLDSYISQLDQQEFREGKLPTAFETSLQNGIGVKAWKKIKSDYLLANSEPVAS</sequence>
<protein>
    <submittedName>
        <fullName evidence="1">Uncharacterized protein</fullName>
    </submittedName>
</protein>
<name>A0A3N2DYV7_9GAMM</name>
<comment type="caution">
    <text evidence="1">The sequence shown here is derived from an EMBL/GenBank/DDBJ whole genome shotgun (WGS) entry which is preliminary data.</text>
</comment>
<proteinExistence type="predicted"/>
<organism evidence="1 2">
    <name type="scientific">Sinobacterium caligoides</name>
    <dbReference type="NCBI Taxonomy" id="933926"/>
    <lineage>
        <taxon>Bacteria</taxon>
        <taxon>Pseudomonadati</taxon>
        <taxon>Pseudomonadota</taxon>
        <taxon>Gammaproteobacteria</taxon>
        <taxon>Cellvibrionales</taxon>
        <taxon>Spongiibacteraceae</taxon>
        <taxon>Sinobacterium</taxon>
    </lineage>
</organism>
<dbReference type="AlphaFoldDB" id="A0A3N2DYV7"/>
<dbReference type="Proteomes" id="UP000275394">
    <property type="component" value="Unassembled WGS sequence"/>
</dbReference>
<evidence type="ECO:0000313" key="1">
    <source>
        <dbReference type="EMBL" id="ROS04984.1"/>
    </source>
</evidence>
<keyword evidence="2" id="KW-1185">Reference proteome</keyword>
<reference evidence="1 2" key="1">
    <citation type="submission" date="2018-11" db="EMBL/GenBank/DDBJ databases">
        <title>Genomic Encyclopedia of Type Strains, Phase IV (KMG-IV): sequencing the most valuable type-strain genomes for metagenomic binning, comparative biology and taxonomic classification.</title>
        <authorList>
            <person name="Goeker M."/>
        </authorList>
    </citation>
    <scope>NUCLEOTIDE SEQUENCE [LARGE SCALE GENOMIC DNA]</scope>
    <source>
        <strain evidence="1 2">DSM 100316</strain>
    </source>
</reference>
<gene>
    <name evidence="1" type="ORF">EDC56_0502</name>
</gene>
<accession>A0A3N2DYV7</accession>
<evidence type="ECO:0000313" key="2">
    <source>
        <dbReference type="Proteomes" id="UP000275394"/>
    </source>
</evidence>